<dbReference type="AlphaFoldDB" id="A0AAW0HW96"/>
<dbReference type="GO" id="GO:0005813">
    <property type="term" value="C:centrosome"/>
    <property type="evidence" value="ECO:0007669"/>
    <property type="project" value="TreeGrafter"/>
</dbReference>
<evidence type="ECO:0000313" key="3">
    <source>
        <dbReference type="Proteomes" id="UP001488838"/>
    </source>
</evidence>
<dbReference type="Proteomes" id="UP001488838">
    <property type="component" value="Unassembled WGS sequence"/>
</dbReference>
<organism evidence="2 3">
    <name type="scientific">Myodes glareolus</name>
    <name type="common">Bank vole</name>
    <name type="synonym">Clethrionomys glareolus</name>
    <dbReference type="NCBI Taxonomy" id="447135"/>
    <lineage>
        <taxon>Eukaryota</taxon>
        <taxon>Metazoa</taxon>
        <taxon>Chordata</taxon>
        <taxon>Craniata</taxon>
        <taxon>Vertebrata</taxon>
        <taxon>Euteleostomi</taxon>
        <taxon>Mammalia</taxon>
        <taxon>Eutheria</taxon>
        <taxon>Euarchontoglires</taxon>
        <taxon>Glires</taxon>
        <taxon>Rodentia</taxon>
        <taxon>Myomorpha</taxon>
        <taxon>Muroidea</taxon>
        <taxon>Cricetidae</taxon>
        <taxon>Arvicolinae</taxon>
        <taxon>Myodes</taxon>
    </lineage>
</organism>
<gene>
    <name evidence="2" type="ORF">U0070_014740</name>
</gene>
<evidence type="ECO:0008006" key="4">
    <source>
        <dbReference type="Google" id="ProtNLM"/>
    </source>
</evidence>
<dbReference type="PANTHER" id="PTHR14817:SF2">
    <property type="entry name" value="COILED-COIL DOMAIN-CONTAINING PROTEIN 15"/>
    <property type="match status" value="1"/>
</dbReference>
<accession>A0AAW0HW96</accession>
<protein>
    <recommendedName>
        <fullName evidence="4">Coiled-coil domain containing 15</fullName>
    </recommendedName>
</protein>
<comment type="caution">
    <text evidence="2">The sequence shown here is derived from an EMBL/GenBank/DDBJ whole genome shotgun (WGS) entry which is preliminary data.</text>
</comment>
<dbReference type="PANTHER" id="PTHR14817">
    <property type="entry name" value="COILED-COIL DOMAIN-CONTAINING PROTEIN 15"/>
    <property type="match status" value="1"/>
</dbReference>
<keyword evidence="3" id="KW-1185">Reference proteome</keyword>
<dbReference type="EMBL" id="JBBHLL010000302">
    <property type="protein sequence ID" value="KAK7806426.1"/>
    <property type="molecule type" value="Genomic_DNA"/>
</dbReference>
<evidence type="ECO:0000313" key="2">
    <source>
        <dbReference type="EMBL" id="KAK7806426.1"/>
    </source>
</evidence>
<proteinExistence type="predicted"/>
<feature type="non-terminal residue" evidence="2">
    <location>
        <position position="1"/>
    </location>
</feature>
<reference evidence="2 3" key="1">
    <citation type="journal article" date="2023" name="bioRxiv">
        <title>Conserved and derived expression patterns and positive selection on dental genes reveal complex evolutionary context of ever-growing rodent molars.</title>
        <authorList>
            <person name="Calamari Z.T."/>
            <person name="Song A."/>
            <person name="Cohen E."/>
            <person name="Akter M."/>
            <person name="Roy R.D."/>
            <person name="Hallikas O."/>
            <person name="Christensen M.M."/>
            <person name="Li P."/>
            <person name="Marangoni P."/>
            <person name="Jernvall J."/>
            <person name="Klein O.D."/>
        </authorList>
    </citation>
    <scope>NUCLEOTIDE SEQUENCE [LARGE SCALE GENOMIC DNA]</scope>
    <source>
        <strain evidence="2">V071</strain>
    </source>
</reference>
<feature type="region of interest" description="Disordered" evidence="1">
    <location>
        <begin position="1"/>
        <end position="37"/>
    </location>
</feature>
<sequence length="304" mass="33601">QEAEVTEPSPPSARIPAPRTFPALRDDAKPEGAGQASDAEWRFVVPAFHNSPRSLSVRRSGSRRPPGFTGSPVQLPVLLLLELHSFPALVRASRCRGRQVLNQMPGGMAPLKKPRNPTKLPLALNPTKSKDVLAVLAERNQAIIPVGAWVEPASPNCSEIPAHASAYMIEEEIKKQQRRKQESLKHFQRQVQHRVNQQVKLRKKQHLQKSYKAAEKEGSIAMQCLDPTHLTPKRTSVFSSNLNAAIGSCRLPPSQVLGDATEDGDGENQNQLFKQQAHAVSTGTFHFILMMFPLSPLTCSIFRV</sequence>
<dbReference type="InterPro" id="IPR037693">
    <property type="entry name" value="CCDC15"/>
</dbReference>
<evidence type="ECO:0000256" key="1">
    <source>
        <dbReference type="SAM" id="MobiDB-lite"/>
    </source>
</evidence>
<name>A0AAW0HW96_MYOGA</name>